<comment type="caution">
    <text evidence="4">The sequence shown here is derived from an EMBL/GenBank/DDBJ whole genome shotgun (WGS) entry which is preliminary data.</text>
</comment>
<dbReference type="SMART" id="SM00327">
    <property type="entry name" value="VWA"/>
    <property type="match status" value="1"/>
</dbReference>
<keyword evidence="2" id="KW-0732">Signal</keyword>
<dbReference type="InterPro" id="IPR051173">
    <property type="entry name" value="Ca_channel_alpha-2/delta"/>
</dbReference>
<dbReference type="Proteomes" id="UP001139000">
    <property type="component" value="Unassembled WGS sequence"/>
</dbReference>
<keyword evidence="5" id="KW-1185">Reference proteome</keyword>
<organism evidence="4 5">
    <name type="scientific">Dyadobacter chenwenxiniae</name>
    <dbReference type="NCBI Taxonomy" id="2906456"/>
    <lineage>
        <taxon>Bacteria</taxon>
        <taxon>Pseudomonadati</taxon>
        <taxon>Bacteroidota</taxon>
        <taxon>Cytophagia</taxon>
        <taxon>Cytophagales</taxon>
        <taxon>Spirosomataceae</taxon>
        <taxon>Dyadobacter</taxon>
    </lineage>
</organism>
<reference evidence="4" key="1">
    <citation type="submission" date="2021-12" db="EMBL/GenBank/DDBJ databases">
        <title>Novel species in genus Dyadobacter.</title>
        <authorList>
            <person name="Ma C."/>
        </authorList>
    </citation>
    <scope>NUCLEOTIDE SEQUENCE</scope>
    <source>
        <strain evidence="4">LJ419</strain>
    </source>
</reference>
<protein>
    <submittedName>
        <fullName evidence="4">VWA domain-containing protein</fullName>
    </submittedName>
</protein>
<dbReference type="RefSeq" id="WP_234658140.1">
    <property type="nucleotide sequence ID" value="NZ_CP094997.1"/>
</dbReference>
<dbReference type="Gene3D" id="3.40.50.410">
    <property type="entry name" value="von Willebrand factor, type A domain"/>
    <property type="match status" value="1"/>
</dbReference>
<name>A0A9X1THU3_9BACT</name>
<dbReference type="PANTHER" id="PTHR10166">
    <property type="entry name" value="VOLTAGE-DEPENDENT CALCIUM CHANNEL SUBUNIT ALPHA-2/DELTA-RELATED"/>
    <property type="match status" value="1"/>
</dbReference>
<feature type="domain" description="VWFA" evidence="3">
    <location>
        <begin position="749"/>
        <end position="919"/>
    </location>
</feature>
<evidence type="ECO:0000256" key="1">
    <source>
        <dbReference type="SAM" id="MobiDB-lite"/>
    </source>
</evidence>
<dbReference type="SUPFAM" id="SSF53300">
    <property type="entry name" value="vWA-like"/>
    <property type="match status" value="1"/>
</dbReference>
<dbReference type="EMBL" id="JAJTTC010000010">
    <property type="protein sequence ID" value="MCF0065155.1"/>
    <property type="molecule type" value="Genomic_DNA"/>
</dbReference>
<gene>
    <name evidence="4" type="ORF">LXM26_26815</name>
</gene>
<evidence type="ECO:0000313" key="4">
    <source>
        <dbReference type="EMBL" id="MCF0065155.1"/>
    </source>
</evidence>
<sequence length="926" mass="105087">MKFCYVSLLLFLLKCTAILAQTEAPTQSLNHYVTFLDKSSEVLIARFKMLASYQEAVSRYRKKPVSDLRLPSSGPLEEYYFKKAMTVNGLPAAEMDRLNKNARAIWETLNDIDVVCKQLETHVRLKAYQKDDLKQSEEYVSKIQGMFDRFSHEKDAFYEQVQQVYRKHQPYSAADPYLLTEKAMEHVIVSQRALLDSLPYYLNEETRADWPVETVRRSMLADEKFLATIDNTKARLEYPADDMLSSFKSALSSMQSLKGRAIDDYTFEAKQSAVHGNEYYVLLMNQFNQDLLAFQNSFVNYSQTKRRLLYYPAFSPVFAKEKTLKADKNAAGTVPFEDKPLLSFDTKRASAPASPALLRTLNDYIEFVNESLRQMHSLQSTLRNYQSSAEYYRDPVRSSSRASLEYSHEKFKIPSSAYALLMTASAAVPEPYRASVNRQTEVLMNVLKEMDNLSIELIAYTNDKRYLKDQLQRSDAILDRYLTLFDTFDKKKEQLYNDVRRIYETFPPTDSKSSWIIAGKALQSAMDDNRDVLFGVKALLRRESPEIPAIAKIEGDAQELIADEYQNLKGLQRYGRSNGLCPYSPYEDLAGNSARFADLTKKVKNLSPGSPRHPFESFYYFYNNELVYQYNKFVELAKGSLLKVVNQPDLFVFAKSGESKTANPAKSPQPEPVRKDAVKEPDPEITALEKSKTAAALTENPAVPLATQVLQSKTDTVYVERIRVDTVFVDRNAANQQVTRSLDGFAANNMVLLLDVSSSMNSPYKMPLLKRSIKSMLTLLRPEDQISIVLYSGKARVVLKPTSGSKSAEIARMIDLLQSDGDTDGNEGIRLAYKTANKQYIRGGNNRIILATDGEFPVSDEVMQMIGQNARQDLYLSIFTFGRNPHIGQKLKKLSKIGKGTYVHVSEENADLQLILEAQGKKLAAD</sequence>
<evidence type="ECO:0000259" key="3">
    <source>
        <dbReference type="PROSITE" id="PS50234"/>
    </source>
</evidence>
<evidence type="ECO:0000313" key="5">
    <source>
        <dbReference type="Proteomes" id="UP001139000"/>
    </source>
</evidence>
<feature type="signal peptide" evidence="2">
    <location>
        <begin position="1"/>
        <end position="20"/>
    </location>
</feature>
<proteinExistence type="predicted"/>
<dbReference type="PANTHER" id="PTHR10166:SF37">
    <property type="entry name" value="STOLID, ISOFORM H"/>
    <property type="match status" value="1"/>
</dbReference>
<feature type="compositionally biased region" description="Basic and acidic residues" evidence="1">
    <location>
        <begin position="672"/>
        <end position="682"/>
    </location>
</feature>
<dbReference type="AlphaFoldDB" id="A0A9X1THU3"/>
<evidence type="ECO:0000256" key="2">
    <source>
        <dbReference type="SAM" id="SignalP"/>
    </source>
</evidence>
<dbReference type="PROSITE" id="PS50234">
    <property type="entry name" value="VWFA"/>
    <property type="match status" value="1"/>
</dbReference>
<dbReference type="InterPro" id="IPR002035">
    <property type="entry name" value="VWF_A"/>
</dbReference>
<dbReference type="InterPro" id="IPR036465">
    <property type="entry name" value="vWFA_dom_sf"/>
</dbReference>
<feature type="region of interest" description="Disordered" evidence="1">
    <location>
        <begin position="658"/>
        <end position="682"/>
    </location>
</feature>
<accession>A0A9X1THU3</accession>
<feature type="chain" id="PRO_5040798797" evidence="2">
    <location>
        <begin position="21"/>
        <end position="926"/>
    </location>
</feature>
<dbReference type="Pfam" id="PF00092">
    <property type="entry name" value="VWA"/>
    <property type="match status" value="1"/>
</dbReference>